<dbReference type="AlphaFoldDB" id="A0A1B8Q996"/>
<feature type="transmembrane region" description="Helical" evidence="1">
    <location>
        <begin position="84"/>
        <end position="106"/>
    </location>
</feature>
<dbReference type="STRING" id="34059.A9308_00810"/>
<evidence type="ECO:0000313" key="2">
    <source>
        <dbReference type="EMBL" id="OBX73780.1"/>
    </source>
</evidence>
<feature type="transmembrane region" description="Helical" evidence="1">
    <location>
        <begin position="55"/>
        <end position="77"/>
    </location>
</feature>
<accession>A0A1B8Q996</accession>
<evidence type="ECO:0000256" key="1">
    <source>
        <dbReference type="SAM" id="Phobius"/>
    </source>
</evidence>
<evidence type="ECO:0008006" key="4">
    <source>
        <dbReference type="Google" id="ProtNLM"/>
    </source>
</evidence>
<keyword evidence="1" id="KW-0812">Transmembrane</keyword>
<proteinExistence type="predicted"/>
<dbReference type="EMBL" id="LZMZ01000051">
    <property type="protein sequence ID" value="OBX73780.1"/>
    <property type="molecule type" value="Genomic_DNA"/>
</dbReference>
<keyword evidence="1" id="KW-0472">Membrane</keyword>
<protein>
    <recommendedName>
        <fullName evidence="4">DUF2069 domain-containing protein</fullName>
    </recommendedName>
</protein>
<dbReference type="Proteomes" id="UP000092508">
    <property type="component" value="Unassembled WGS sequence"/>
</dbReference>
<comment type="caution">
    <text evidence="2">The sequence shown here is derived from an EMBL/GenBank/DDBJ whole genome shotgun (WGS) entry which is preliminary data.</text>
</comment>
<sequence length="144" mass="16408">MVTDMAKMKQSAEQLAQAANSLRTRLRGGWWLWLGWRWLGVPILTAYLLTTKPSVFGGIVWQGLWLLPALLASPWIIRGRQPYALTMIGMLLLVYWGGSGMVALQYGLTQVWTLLAVWLVDFVLLGLINYWLFMLLKKLPKMNA</sequence>
<reference evidence="2 3" key="1">
    <citation type="submission" date="2016-06" db="EMBL/GenBank/DDBJ databases">
        <title>Draft genome of Moraxella atlantae CCUG 66109.</title>
        <authorList>
            <person name="Salva-Serra F."/>
            <person name="Engstrom-Jakobsson H."/>
            <person name="Thorell K."/>
            <person name="Gonzales-Siles L."/>
            <person name="Karlsson R."/>
            <person name="Boulund F."/>
            <person name="Engstrand L."/>
            <person name="Kristiansson E."/>
            <person name="Moore E."/>
        </authorList>
    </citation>
    <scope>NUCLEOTIDE SEQUENCE [LARGE SCALE GENOMIC DNA]</scope>
    <source>
        <strain evidence="2 3">CCUG 66109</strain>
    </source>
</reference>
<evidence type="ECO:0000313" key="3">
    <source>
        <dbReference type="Proteomes" id="UP000092508"/>
    </source>
</evidence>
<name>A0A1B8Q996_9GAMM</name>
<feature type="transmembrane region" description="Helical" evidence="1">
    <location>
        <begin position="112"/>
        <end position="133"/>
    </location>
</feature>
<keyword evidence="1" id="KW-1133">Transmembrane helix</keyword>
<feature type="transmembrane region" description="Helical" evidence="1">
    <location>
        <begin position="30"/>
        <end position="49"/>
    </location>
</feature>
<organism evidence="2 3">
    <name type="scientific">Faucicola atlantae</name>
    <dbReference type="NCBI Taxonomy" id="34059"/>
    <lineage>
        <taxon>Bacteria</taxon>
        <taxon>Pseudomonadati</taxon>
        <taxon>Pseudomonadota</taxon>
        <taxon>Gammaproteobacteria</taxon>
        <taxon>Moraxellales</taxon>
        <taxon>Moraxellaceae</taxon>
        <taxon>Faucicola</taxon>
    </lineage>
</organism>
<gene>
    <name evidence="2" type="ORF">A9308_00810</name>
</gene>